<dbReference type="InterPro" id="IPR011006">
    <property type="entry name" value="CheY-like_superfamily"/>
</dbReference>
<dbReference type="Gene3D" id="3.40.50.300">
    <property type="entry name" value="P-loop containing nucleotide triphosphate hydrolases"/>
    <property type="match status" value="1"/>
</dbReference>
<dbReference type="Gene3D" id="3.40.50.2300">
    <property type="match status" value="1"/>
</dbReference>
<dbReference type="GO" id="GO:0006355">
    <property type="term" value="P:regulation of DNA-templated transcription"/>
    <property type="evidence" value="ECO:0007669"/>
    <property type="project" value="InterPro"/>
</dbReference>
<dbReference type="InterPro" id="IPR025943">
    <property type="entry name" value="Sigma_54_int_dom_ATP-bd_2"/>
</dbReference>
<dbReference type="SUPFAM" id="SSF52540">
    <property type="entry name" value="P-loop containing nucleoside triphosphate hydrolases"/>
    <property type="match status" value="1"/>
</dbReference>
<dbReference type="PROSITE" id="PS50045">
    <property type="entry name" value="SIGMA54_INTERACT_4"/>
    <property type="match status" value="1"/>
</dbReference>
<name>A0A841K2H6_9BACT</name>
<keyword evidence="1" id="KW-0547">Nucleotide-binding</keyword>
<dbReference type="Gene3D" id="1.10.8.60">
    <property type="match status" value="1"/>
</dbReference>
<keyword evidence="2" id="KW-0067">ATP-binding</keyword>
<dbReference type="GO" id="GO:0003677">
    <property type="term" value="F:DNA binding"/>
    <property type="evidence" value="ECO:0007669"/>
    <property type="project" value="UniProtKB-KW"/>
</dbReference>
<gene>
    <name evidence="7" type="ORF">HNQ77_005209</name>
</gene>
<evidence type="ECO:0000256" key="4">
    <source>
        <dbReference type="ARBA" id="ARBA00023125"/>
    </source>
</evidence>
<dbReference type="FunFam" id="3.40.50.300:FF:000006">
    <property type="entry name" value="DNA-binding transcriptional regulator NtrC"/>
    <property type="match status" value="1"/>
</dbReference>
<reference evidence="7 8" key="1">
    <citation type="submission" date="2020-08" db="EMBL/GenBank/DDBJ databases">
        <title>Genomic Encyclopedia of Type Strains, Phase IV (KMG-IV): sequencing the most valuable type-strain genomes for metagenomic binning, comparative biology and taxonomic classification.</title>
        <authorList>
            <person name="Goeker M."/>
        </authorList>
    </citation>
    <scope>NUCLEOTIDE SEQUENCE [LARGE SCALE GENOMIC DNA]</scope>
    <source>
        <strain evidence="7 8">DSM 103733</strain>
    </source>
</reference>
<dbReference type="SUPFAM" id="SSF52172">
    <property type="entry name" value="CheY-like"/>
    <property type="match status" value="1"/>
</dbReference>
<accession>A0A841K2H6</accession>
<dbReference type="CDD" id="cd00009">
    <property type="entry name" value="AAA"/>
    <property type="match status" value="1"/>
</dbReference>
<keyword evidence="4 7" id="KW-0238">DNA-binding</keyword>
<dbReference type="OrthoDB" id="9771372at2"/>
<dbReference type="GO" id="GO:0005524">
    <property type="term" value="F:ATP binding"/>
    <property type="evidence" value="ECO:0007669"/>
    <property type="project" value="UniProtKB-KW"/>
</dbReference>
<dbReference type="PANTHER" id="PTHR32071">
    <property type="entry name" value="TRANSCRIPTIONAL REGULATORY PROTEIN"/>
    <property type="match status" value="1"/>
</dbReference>
<dbReference type="Pfam" id="PF00158">
    <property type="entry name" value="Sigma54_activat"/>
    <property type="match status" value="1"/>
</dbReference>
<dbReference type="PROSITE" id="PS00688">
    <property type="entry name" value="SIGMA54_INTERACT_3"/>
    <property type="match status" value="1"/>
</dbReference>
<feature type="domain" description="Sigma-54 factor interaction" evidence="6">
    <location>
        <begin position="209"/>
        <end position="436"/>
    </location>
</feature>
<evidence type="ECO:0000256" key="3">
    <source>
        <dbReference type="ARBA" id="ARBA00023015"/>
    </source>
</evidence>
<dbReference type="InterPro" id="IPR058031">
    <property type="entry name" value="AAA_lid_NorR"/>
</dbReference>
<dbReference type="EMBL" id="JACHEK010000013">
    <property type="protein sequence ID" value="MBB6147215.1"/>
    <property type="molecule type" value="Genomic_DNA"/>
</dbReference>
<evidence type="ECO:0000313" key="7">
    <source>
        <dbReference type="EMBL" id="MBB6147215.1"/>
    </source>
</evidence>
<sequence>MTASWAQSLPRPLAPPRTAILTSADLSFRQRVRDALTGLRWQVREADGGAETLACLDAAPAEAVILDSWLPDLEIGEFIAEFEKLHPGIDLVALGDLAASSRSMRSPRRNEVLFALRHGQEGDEVLGGDEAMNSGSVSCESPSGESANCAPVMPMREIEAQPSAPVRMLAPPVIIATRRQIESENFSGADFAAAPLRSGPSSACRLPEFIGTHPVMLEVSRRIRLVAGHRTSVLVQGPTGSGKELVARALHRLSPRSVRPFVALNCAAIPEALLEAELFGHSRGAFTGAVQGRVGRIEAAHGGTLFLDEIGEMPLACQAKLLRFVESGELQRVGDNELVKVDVRLIAATHRSLARLANEGAFRSDLYFRLSVFLLHTPSLSAHIDDLPRLTAHFLERMSQQSPAKSLSEEAQSRLLGHSWPGNVRELEHVLERAWILAEDRPRIGAAEIEFGEEYVTE</sequence>
<organism evidence="7 8">
    <name type="scientific">Silvibacterium bohemicum</name>
    <dbReference type="NCBI Taxonomy" id="1577686"/>
    <lineage>
        <taxon>Bacteria</taxon>
        <taxon>Pseudomonadati</taxon>
        <taxon>Acidobacteriota</taxon>
        <taxon>Terriglobia</taxon>
        <taxon>Terriglobales</taxon>
        <taxon>Acidobacteriaceae</taxon>
        <taxon>Silvibacterium</taxon>
    </lineage>
</organism>
<dbReference type="Proteomes" id="UP000538666">
    <property type="component" value="Unassembled WGS sequence"/>
</dbReference>
<keyword evidence="8" id="KW-1185">Reference proteome</keyword>
<dbReference type="AlphaFoldDB" id="A0A841K2H6"/>
<dbReference type="SMART" id="SM00382">
    <property type="entry name" value="AAA"/>
    <property type="match status" value="1"/>
</dbReference>
<keyword evidence="5" id="KW-0804">Transcription</keyword>
<dbReference type="InterPro" id="IPR003593">
    <property type="entry name" value="AAA+_ATPase"/>
</dbReference>
<keyword evidence="3" id="KW-0805">Transcription regulation</keyword>
<dbReference type="InterPro" id="IPR025944">
    <property type="entry name" value="Sigma_54_int_dom_CS"/>
</dbReference>
<protein>
    <submittedName>
        <fullName evidence="7">DNA-binding NtrC family response regulator</fullName>
    </submittedName>
</protein>
<dbReference type="InterPro" id="IPR027417">
    <property type="entry name" value="P-loop_NTPase"/>
</dbReference>
<dbReference type="InterPro" id="IPR002078">
    <property type="entry name" value="Sigma_54_int"/>
</dbReference>
<evidence type="ECO:0000256" key="5">
    <source>
        <dbReference type="ARBA" id="ARBA00023163"/>
    </source>
</evidence>
<evidence type="ECO:0000256" key="1">
    <source>
        <dbReference type="ARBA" id="ARBA00022741"/>
    </source>
</evidence>
<comment type="caution">
    <text evidence="7">The sequence shown here is derived from an EMBL/GenBank/DDBJ whole genome shotgun (WGS) entry which is preliminary data.</text>
</comment>
<proteinExistence type="predicted"/>
<evidence type="ECO:0000256" key="2">
    <source>
        <dbReference type="ARBA" id="ARBA00022840"/>
    </source>
</evidence>
<dbReference type="Pfam" id="PF25601">
    <property type="entry name" value="AAA_lid_14"/>
    <property type="match status" value="1"/>
</dbReference>
<evidence type="ECO:0000259" key="6">
    <source>
        <dbReference type="PROSITE" id="PS50045"/>
    </source>
</evidence>
<evidence type="ECO:0000313" key="8">
    <source>
        <dbReference type="Proteomes" id="UP000538666"/>
    </source>
</evidence>
<dbReference type="RefSeq" id="WP_082125593.1">
    <property type="nucleotide sequence ID" value="NZ_JACHEK010000013.1"/>
</dbReference>
<dbReference type="PROSITE" id="PS00676">
    <property type="entry name" value="SIGMA54_INTERACT_2"/>
    <property type="match status" value="1"/>
</dbReference>